<dbReference type="InterPro" id="IPR005170">
    <property type="entry name" value="Transptr-assoc_dom"/>
</dbReference>
<dbReference type="PANTHER" id="PTHR22777">
    <property type="entry name" value="HEMOLYSIN-RELATED"/>
    <property type="match status" value="1"/>
</dbReference>
<evidence type="ECO:0000256" key="4">
    <source>
        <dbReference type="ARBA" id="ARBA00022737"/>
    </source>
</evidence>
<accession>A0A0S7XV91</accession>
<dbReference type="InterPro" id="IPR046342">
    <property type="entry name" value="CBS_dom_sf"/>
</dbReference>
<sequence>MGEIIILIVLFILSAFFSASETALTALSRLKVSRMVEQKVPGARLVQKLKEKPSEFLSTILIGNNLVNIAAAALATTITIRFFAERGLGGEAYAIGTATGVMTFLILVFGEITPKTVAIRNADGLSLFASPIIFVLGIFLKPVAYLIGFISRPFIYLLGGKAPEKAPFITEEEIHLILAAGEKEGVIEEEEREMITSIFEFGETIVREVMTPRPDITAVPADQAVAEVIRVIIESGHSRIPIYEGSLDNIIGVVYAKDLLKSGAGVNIREILRPAVFIPETKKVSELLHEMQAARTHLAIIVDEYGMTSGLVTLEDLIEEIVGEIHDEFEREEKTIEKIEENTFIADGRLSIKDLNDRLEINLPEKEKEYDTVGGFVLAELGKAPSVGDVVRYENLSISVERVLRRRITRLKIVKLPRSIEEEAVGG</sequence>
<keyword evidence="7 9" id="KW-0472">Membrane</keyword>
<name>A0A0S7XV91_UNCSA</name>
<keyword evidence="6 8" id="KW-0129">CBS domain</keyword>
<dbReference type="SMART" id="SM01091">
    <property type="entry name" value="CorC_HlyC"/>
    <property type="match status" value="1"/>
</dbReference>
<dbReference type="Pfam" id="PF00571">
    <property type="entry name" value="CBS"/>
    <property type="match status" value="2"/>
</dbReference>
<keyword evidence="5 9" id="KW-1133">Transmembrane helix</keyword>
<dbReference type="InterPro" id="IPR000644">
    <property type="entry name" value="CBS_dom"/>
</dbReference>
<keyword evidence="3 9" id="KW-0812">Transmembrane</keyword>
<comment type="subcellular location">
    <subcellularLocation>
        <location evidence="1">Membrane</location>
        <topology evidence="1">Multi-pass membrane protein</topology>
    </subcellularLocation>
</comment>
<dbReference type="Gene3D" id="3.10.580.10">
    <property type="entry name" value="CBS-domain"/>
    <property type="match status" value="1"/>
</dbReference>
<comment type="caution">
    <text evidence="13">The sequence shown here is derived from an EMBL/GenBank/DDBJ whole genome shotgun (WGS) entry which is preliminary data.</text>
</comment>
<organism evidence="13 14">
    <name type="scientific">candidate division WOR-1 bacterium DG_54_3</name>
    <dbReference type="NCBI Taxonomy" id="1703775"/>
    <lineage>
        <taxon>Bacteria</taxon>
        <taxon>Bacillati</taxon>
        <taxon>Saganbacteria</taxon>
    </lineage>
</organism>
<dbReference type="InterPro" id="IPR036318">
    <property type="entry name" value="FAD-bd_PCMH-like_sf"/>
</dbReference>
<dbReference type="InterPro" id="IPR016169">
    <property type="entry name" value="FAD-bd_PCMH_sub2"/>
</dbReference>
<dbReference type="Pfam" id="PF01595">
    <property type="entry name" value="CNNM"/>
    <property type="match status" value="1"/>
</dbReference>
<protein>
    <recommendedName>
        <fullName evidence="15">Hemolysin</fullName>
    </recommendedName>
</protein>
<dbReference type="SMART" id="SM00116">
    <property type="entry name" value="CBS"/>
    <property type="match status" value="2"/>
</dbReference>
<dbReference type="PROSITE" id="PS51846">
    <property type="entry name" value="CNNM"/>
    <property type="match status" value="1"/>
</dbReference>
<dbReference type="EMBL" id="LIZX01000081">
    <property type="protein sequence ID" value="KPJ66417.1"/>
    <property type="molecule type" value="Genomic_DNA"/>
</dbReference>
<evidence type="ECO:0000259" key="11">
    <source>
        <dbReference type="PROSITE" id="PS51371"/>
    </source>
</evidence>
<dbReference type="Pfam" id="PF03471">
    <property type="entry name" value="CorC_HlyC"/>
    <property type="match status" value="1"/>
</dbReference>
<dbReference type="PANTHER" id="PTHR22777:SF17">
    <property type="entry name" value="UPF0053 PROTEIN SLL0260"/>
    <property type="match status" value="1"/>
</dbReference>
<dbReference type="Gene3D" id="3.30.465.10">
    <property type="match status" value="1"/>
</dbReference>
<feature type="transmembrane region" description="Helical" evidence="10">
    <location>
        <begin position="92"/>
        <end position="112"/>
    </location>
</feature>
<feature type="transmembrane region" description="Helical" evidence="10">
    <location>
        <begin position="124"/>
        <end position="147"/>
    </location>
</feature>
<evidence type="ECO:0008006" key="15">
    <source>
        <dbReference type="Google" id="ProtNLM"/>
    </source>
</evidence>
<dbReference type="SUPFAM" id="SSF56176">
    <property type="entry name" value="FAD-binding/transporter-associated domain-like"/>
    <property type="match status" value="1"/>
</dbReference>
<dbReference type="CDD" id="cd04590">
    <property type="entry name" value="CBS_pair_CorC_HlyC_assoc"/>
    <property type="match status" value="1"/>
</dbReference>
<dbReference type="InterPro" id="IPR044751">
    <property type="entry name" value="Ion_transp-like_CBS"/>
</dbReference>
<dbReference type="PATRIC" id="fig|1703775.3.peg.3291"/>
<feature type="domain" description="CBS" evidence="11">
    <location>
        <begin position="210"/>
        <end position="270"/>
    </location>
</feature>
<evidence type="ECO:0000256" key="5">
    <source>
        <dbReference type="ARBA" id="ARBA00022989"/>
    </source>
</evidence>
<evidence type="ECO:0000256" key="8">
    <source>
        <dbReference type="PROSITE-ProRule" id="PRU00703"/>
    </source>
</evidence>
<evidence type="ECO:0000313" key="14">
    <source>
        <dbReference type="Proteomes" id="UP000051861"/>
    </source>
</evidence>
<dbReference type="InterPro" id="IPR002550">
    <property type="entry name" value="CNNM"/>
</dbReference>
<evidence type="ECO:0000256" key="3">
    <source>
        <dbReference type="ARBA" id="ARBA00022692"/>
    </source>
</evidence>
<feature type="domain" description="CBS" evidence="11">
    <location>
        <begin position="271"/>
        <end position="328"/>
    </location>
</feature>
<dbReference type="FunFam" id="3.10.580.10:FF:000002">
    <property type="entry name" value="Magnesium/cobalt efflux protein CorC"/>
    <property type="match status" value="1"/>
</dbReference>
<evidence type="ECO:0000259" key="12">
    <source>
        <dbReference type="PROSITE" id="PS51846"/>
    </source>
</evidence>
<evidence type="ECO:0000256" key="10">
    <source>
        <dbReference type="SAM" id="Phobius"/>
    </source>
</evidence>
<keyword evidence="4" id="KW-0677">Repeat</keyword>
<dbReference type="PROSITE" id="PS51371">
    <property type="entry name" value="CBS"/>
    <property type="match status" value="2"/>
</dbReference>
<evidence type="ECO:0000256" key="2">
    <source>
        <dbReference type="ARBA" id="ARBA00006337"/>
    </source>
</evidence>
<gene>
    <name evidence="13" type="ORF">AMJ44_08360</name>
</gene>
<feature type="domain" description="CNNM transmembrane" evidence="12">
    <location>
        <begin position="1"/>
        <end position="191"/>
    </location>
</feature>
<dbReference type="SUPFAM" id="SSF54631">
    <property type="entry name" value="CBS-domain pair"/>
    <property type="match status" value="1"/>
</dbReference>
<proteinExistence type="inferred from homology"/>
<evidence type="ECO:0000313" key="13">
    <source>
        <dbReference type="EMBL" id="KPJ66417.1"/>
    </source>
</evidence>
<evidence type="ECO:0000256" key="6">
    <source>
        <dbReference type="ARBA" id="ARBA00023122"/>
    </source>
</evidence>
<dbReference type="AlphaFoldDB" id="A0A0S7XV91"/>
<dbReference type="GO" id="GO:0050660">
    <property type="term" value="F:flavin adenine dinucleotide binding"/>
    <property type="evidence" value="ECO:0007669"/>
    <property type="project" value="InterPro"/>
</dbReference>
<dbReference type="GO" id="GO:0005886">
    <property type="term" value="C:plasma membrane"/>
    <property type="evidence" value="ECO:0007669"/>
    <property type="project" value="TreeGrafter"/>
</dbReference>
<evidence type="ECO:0000256" key="7">
    <source>
        <dbReference type="ARBA" id="ARBA00023136"/>
    </source>
</evidence>
<evidence type="ECO:0000256" key="1">
    <source>
        <dbReference type="ARBA" id="ARBA00004141"/>
    </source>
</evidence>
<comment type="similarity">
    <text evidence="2">Belongs to the UPF0053 family.</text>
</comment>
<evidence type="ECO:0000256" key="9">
    <source>
        <dbReference type="PROSITE-ProRule" id="PRU01193"/>
    </source>
</evidence>
<dbReference type="Proteomes" id="UP000051861">
    <property type="component" value="Unassembled WGS sequence"/>
</dbReference>
<reference evidence="13 14" key="1">
    <citation type="journal article" date="2015" name="Microbiome">
        <title>Genomic resolution of linkages in carbon, nitrogen, and sulfur cycling among widespread estuary sediment bacteria.</title>
        <authorList>
            <person name="Baker B.J."/>
            <person name="Lazar C.S."/>
            <person name="Teske A.P."/>
            <person name="Dick G.J."/>
        </authorList>
    </citation>
    <scope>NUCLEOTIDE SEQUENCE [LARGE SCALE GENOMIC DNA]</scope>
    <source>
        <strain evidence="13">DG_54_3</strain>
    </source>
</reference>
<feature type="transmembrane region" description="Helical" evidence="10">
    <location>
        <begin position="56"/>
        <end position="80"/>
    </location>
</feature>